<dbReference type="InterPro" id="IPR039261">
    <property type="entry name" value="FNR_nucleotide-bd"/>
</dbReference>
<dbReference type="PANTHER" id="PTHR11972:SF69">
    <property type="entry name" value="FERRIC REDUCTION OXIDASE 6-RELATED"/>
    <property type="match status" value="1"/>
</dbReference>
<organism evidence="8 9">
    <name type="scientific">Pseudo-nitzschia multistriata</name>
    <dbReference type="NCBI Taxonomy" id="183589"/>
    <lineage>
        <taxon>Eukaryota</taxon>
        <taxon>Sar</taxon>
        <taxon>Stramenopiles</taxon>
        <taxon>Ochrophyta</taxon>
        <taxon>Bacillariophyta</taxon>
        <taxon>Bacillariophyceae</taxon>
        <taxon>Bacillariophycidae</taxon>
        <taxon>Bacillariales</taxon>
        <taxon>Bacillariaceae</taxon>
        <taxon>Pseudo-nitzschia</taxon>
    </lineage>
</organism>
<feature type="transmembrane region" description="Helical" evidence="6">
    <location>
        <begin position="682"/>
        <end position="706"/>
    </location>
</feature>
<keyword evidence="2 6" id="KW-0812">Transmembrane</keyword>
<protein>
    <recommendedName>
        <fullName evidence="7">FAD-binding FR-type domain-containing protein</fullName>
    </recommendedName>
</protein>
<feature type="domain" description="FAD-binding FR-type" evidence="7">
    <location>
        <begin position="390"/>
        <end position="500"/>
    </location>
</feature>
<feature type="transmembrane region" description="Helical" evidence="6">
    <location>
        <begin position="151"/>
        <end position="169"/>
    </location>
</feature>
<evidence type="ECO:0000256" key="1">
    <source>
        <dbReference type="ARBA" id="ARBA00004141"/>
    </source>
</evidence>
<evidence type="ECO:0000256" key="4">
    <source>
        <dbReference type="ARBA" id="ARBA00023002"/>
    </source>
</evidence>
<sequence length="849" mass="95627">MFKPLPPRTIPKMNWSIGGASVVQFLLLACAFCMAITPSVLKMYETSHWFREYGNPSVYDKAKDWFGNPSLPFQKEIEDSKVLMRIYFFVLPYIAMIACLVLAHLLAKRMQNSTHSLTRGVFRCRTFLRLVPLPRFMVCCGAPERVSAGELLGIVVFLILNLGTVGVRLRRSLPRGTRKNLYLVGEGDAGKEPIPILSWPAVEVLGKTLGVISIINLGWYLLMPIGRKSVFLEALGFSWDRAIKYHRWVGFYTIAIMFAHGFLYFVVLIYGDGHPIYDPHGDMIEHNLLAWGCSSSEDESESEDEATGCDEDQKQLLRMNTYGIIALVLILIIAIFSLPYFRRYHFEWFFYIHHLFVLVLFFVCLHYPGAVIYLIPGVAMYMIDKLMGMLAYKNYALAKVEMVSPDVLEVSFEIKDIDSIRYEAGQYVFVNVPFISHLQWHPYSLTSSPKVDPGKIFFHIKESGASPDSWTRQVIAAARAANGNGLPMRIDGFYGDYSIEMLSQKKAIALVGGGIGVTPMISLGMDLVATNPTLPVTILWVCRTLQEFEIFATKLAKAMNKFPNLSVKVWITMSHPESKIRRKSFIQELATDEEKCEMIIDLLSQTITEENDDASLEDGESYDTATLNNFLFTKSRPRSAPLGNATAMLVAVVFALVGYNTATKVSRNQEIQTENISTLVDIAFVTGMVSTSFIIAWAVHVILALWNHRNKQRITPATHQTTSIQNNTDEPLSFVGGCRGMELIVTMLKGRIGCRPDFEAELGNLSRFHCPHVNSFEDEFEKAATRTSTSTRLGVLACGPKAMTDAINEAVQNTGPWWTFFNAGRLRNAKEKSHDVAATFEFIEEDWEW</sequence>
<keyword evidence="5 6" id="KW-0472">Membrane</keyword>
<dbReference type="PANTHER" id="PTHR11972">
    <property type="entry name" value="NADPH OXIDASE"/>
    <property type="match status" value="1"/>
</dbReference>
<dbReference type="Gene3D" id="3.40.50.80">
    <property type="entry name" value="Nucleotide-binding domain of ferredoxin-NADP reductase (FNR) module"/>
    <property type="match status" value="1"/>
</dbReference>
<dbReference type="InterPro" id="IPR013130">
    <property type="entry name" value="Fe3_Rdtase_TM_dom"/>
</dbReference>
<dbReference type="Proteomes" id="UP000291116">
    <property type="component" value="Unassembled WGS sequence"/>
</dbReference>
<feature type="transmembrane region" description="Helical" evidence="6">
    <location>
        <begin position="322"/>
        <end position="341"/>
    </location>
</feature>
<dbReference type="OrthoDB" id="47146at2759"/>
<evidence type="ECO:0000256" key="2">
    <source>
        <dbReference type="ARBA" id="ARBA00022692"/>
    </source>
</evidence>
<evidence type="ECO:0000259" key="7">
    <source>
        <dbReference type="PROSITE" id="PS51384"/>
    </source>
</evidence>
<dbReference type="Pfam" id="PF08030">
    <property type="entry name" value="NAD_binding_6"/>
    <property type="match status" value="1"/>
</dbReference>
<proteinExistence type="predicted"/>
<dbReference type="GO" id="GO:0005886">
    <property type="term" value="C:plasma membrane"/>
    <property type="evidence" value="ECO:0007669"/>
    <property type="project" value="TreeGrafter"/>
</dbReference>
<evidence type="ECO:0000256" key="5">
    <source>
        <dbReference type="ARBA" id="ARBA00023136"/>
    </source>
</evidence>
<accession>A0A448Z027</accession>
<keyword evidence="3 6" id="KW-1133">Transmembrane helix</keyword>
<dbReference type="InterPro" id="IPR017938">
    <property type="entry name" value="Riboflavin_synthase-like_b-brl"/>
</dbReference>
<dbReference type="GO" id="GO:0016491">
    <property type="term" value="F:oxidoreductase activity"/>
    <property type="evidence" value="ECO:0007669"/>
    <property type="project" value="UniProtKB-KW"/>
</dbReference>
<keyword evidence="4" id="KW-0560">Oxidoreductase</keyword>
<gene>
    <name evidence="8" type="ORF">PSNMU_V1.4_AUG-EV-PASAV3_0021160</name>
</gene>
<dbReference type="PROSITE" id="PS51384">
    <property type="entry name" value="FAD_FR"/>
    <property type="match status" value="1"/>
</dbReference>
<dbReference type="Gene3D" id="2.40.30.10">
    <property type="entry name" value="Translation factors"/>
    <property type="match status" value="1"/>
</dbReference>
<dbReference type="EMBL" id="CAACVS010000057">
    <property type="protein sequence ID" value="VEU35380.1"/>
    <property type="molecule type" value="Genomic_DNA"/>
</dbReference>
<dbReference type="SUPFAM" id="SSF52343">
    <property type="entry name" value="Ferredoxin reductase-like, C-terminal NADP-linked domain"/>
    <property type="match status" value="1"/>
</dbReference>
<dbReference type="SUPFAM" id="SSF63380">
    <property type="entry name" value="Riboflavin synthase domain-like"/>
    <property type="match status" value="1"/>
</dbReference>
<dbReference type="Pfam" id="PF08022">
    <property type="entry name" value="FAD_binding_8"/>
    <property type="match status" value="1"/>
</dbReference>
<dbReference type="SFLD" id="SFLDG01168">
    <property type="entry name" value="Ferric_reductase_subgroup_(FRE"/>
    <property type="match status" value="1"/>
</dbReference>
<dbReference type="InterPro" id="IPR050369">
    <property type="entry name" value="RBOH/FRE"/>
</dbReference>
<feature type="transmembrane region" description="Helical" evidence="6">
    <location>
        <begin position="20"/>
        <end position="41"/>
    </location>
</feature>
<dbReference type="InterPro" id="IPR013112">
    <property type="entry name" value="FAD-bd_8"/>
</dbReference>
<evidence type="ECO:0000313" key="9">
    <source>
        <dbReference type="Proteomes" id="UP000291116"/>
    </source>
</evidence>
<evidence type="ECO:0000313" key="8">
    <source>
        <dbReference type="EMBL" id="VEU35380.1"/>
    </source>
</evidence>
<dbReference type="InterPro" id="IPR013121">
    <property type="entry name" value="Fe_red_NAD-bd_6"/>
</dbReference>
<dbReference type="SFLD" id="SFLDS00052">
    <property type="entry name" value="Ferric_Reductase_Domain"/>
    <property type="match status" value="1"/>
</dbReference>
<dbReference type="CDD" id="cd06186">
    <property type="entry name" value="NOX_Duox_like_FAD_NADP"/>
    <property type="match status" value="1"/>
</dbReference>
<dbReference type="Pfam" id="PF01794">
    <property type="entry name" value="Ferric_reduct"/>
    <property type="match status" value="1"/>
</dbReference>
<name>A0A448Z027_9STRA</name>
<reference evidence="8 9" key="1">
    <citation type="submission" date="2019-01" db="EMBL/GenBank/DDBJ databases">
        <authorList>
            <person name="Ferrante I. M."/>
        </authorList>
    </citation>
    <scope>NUCLEOTIDE SEQUENCE [LARGE SCALE GENOMIC DNA]</scope>
    <source>
        <strain evidence="8 9">B856</strain>
    </source>
</reference>
<evidence type="ECO:0000256" key="6">
    <source>
        <dbReference type="SAM" id="Phobius"/>
    </source>
</evidence>
<feature type="transmembrane region" description="Helical" evidence="6">
    <location>
        <begin position="642"/>
        <end position="662"/>
    </location>
</feature>
<dbReference type="PROSITE" id="PS51257">
    <property type="entry name" value="PROKAR_LIPOPROTEIN"/>
    <property type="match status" value="1"/>
</dbReference>
<keyword evidence="9" id="KW-1185">Reference proteome</keyword>
<feature type="transmembrane region" description="Helical" evidence="6">
    <location>
        <begin position="249"/>
        <end position="270"/>
    </location>
</feature>
<comment type="subcellular location">
    <subcellularLocation>
        <location evidence="1">Membrane</location>
        <topology evidence="1">Multi-pass membrane protein</topology>
    </subcellularLocation>
</comment>
<feature type="transmembrane region" description="Helical" evidence="6">
    <location>
        <begin position="374"/>
        <end position="392"/>
    </location>
</feature>
<feature type="transmembrane region" description="Helical" evidence="6">
    <location>
        <begin position="86"/>
        <end position="107"/>
    </location>
</feature>
<dbReference type="AlphaFoldDB" id="A0A448Z027"/>
<dbReference type="InterPro" id="IPR017927">
    <property type="entry name" value="FAD-bd_FR_type"/>
</dbReference>
<evidence type="ECO:0000256" key="3">
    <source>
        <dbReference type="ARBA" id="ARBA00022989"/>
    </source>
</evidence>
<feature type="transmembrane region" description="Helical" evidence="6">
    <location>
        <begin position="348"/>
        <end position="368"/>
    </location>
</feature>